<accession>A0A0H2S0I1</accession>
<dbReference type="PROSITE" id="PS50213">
    <property type="entry name" value="FAS1"/>
    <property type="match status" value="2"/>
</dbReference>
<dbReference type="InterPro" id="IPR000782">
    <property type="entry name" value="FAS1_domain"/>
</dbReference>
<sequence>MRLLTSASLSLSLAVAASAQNITFLTSLAEQLSALGLTSLVSAVTSLNSTATGQSVLAQLGNSTQTIFAPNNAGFTGIHPNISSNPDLLANVLSYHVVPGSFNVTQSFPNTTVGRTLLNHNSSLVFLEGDKNQVLAWSDINGTVRILNQNTEVSVVNSTTFENLTIHVVDAVIDVPGELTAALAGNNLTSFQTALTQANFLDTLNFAHGITVFAPTDEAFAAVQQNLTAASSNSSVLDTILRNHVINGTSVYSGNLQGGTSATSAAGEKISATFNSTGAFVTSGNTTAQIVTPDVLLWNGVLHIVDHVFLNEDEDSGAASSAASSASSAATAATTQTGPIGFTPSPTSTSASGSGGSGSSSSAAGRAAEFPLRSIGLAALVGTLGVLAGGFLAL</sequence>
<feature type="compositionally biased region" description="Low complexity" evidence="1">
    <location>
        <begin position="343"/>
        <end position="352"/>
    </location>
</feature>
<dbReference type="PANTHER" id="PTHR10900:SF122">
    <property type="entry name" value="FAS1 DOMAIN-CONTAINING PROTEIN"/>
    <property type="match status" value="1"/>
</dbReference>
<name>A0A0H2S0I1_9AGAM</name>
<dbReference type="SUPFAM" id="SSF82153">
    <property type="entry name" value="FAS1 domain"/>
    <property type="match status" value="2"/>
</dbReference>
<dbReference type="STRING" id="27342.A0A0H2S0I1"/>
<dbReference type="Gene3D" id="2.30.180.10">
    <property type="entry name" value="FAS1 domain"/>
    <property type="match status" value="2"/>
</dbReference>
<organism evidence="4 5">
    <name type="scientific">Schizopora paradoxa</name>
    <dbReference type="NCBI Taxonomy" id="27342"/>
    <lineage>
        <taxon>Eukaryota</taxon>
        <taxon>Fungi</taxon>
        <taxon>Dikarya</taxon>
        <taxon>Basidiomycota</taxon>
        <taxon>Agaricomycotina</taxon>
        <taxon>Agaricomycetes</taxon>
        <taxon>Hymenochaetales</taxon>
        <taxon>Schizoporaceae</taxon>
        <taxon>Schizopora</taxon>
    </lineage>
</organism>
<dbReference type="Proteomes" id="UP000053477">
    <property type="component" value="Unassembled WGS sequence"/>
</dbReference>
<evidence type="ECO:0000256" key="2">
    <source>
        <dbReference type="SAM" id="SignalP"/>
    </source>
</evidence>
<feature type="domain" description="FAS1" evidence="3">
    <location>
        <begin position="175"/>
        <end position="309"/>
    </location>
</feature>
<feature type="signal peptide" evidence="2">
    <location>
        <begin position="1"/>
        <end position="19"/>
    </location>
</feature>
<dbReference type="Pfam" id="PF02469">
    <property type="entry name" value="Fasciclin"/>
    <property type="match status" value="2"/>
</dbReference>
<dbReference type="EMBL" id="KQ085900">
    <property type="protein sequence ID" value="KLO17860.1"/>
    <property type="molecule type" value="Genomic_DNA"/>
</dbReference>
<dbReference type="GO" id="GO:0016236">
    <property type="term" value="P:macroautophagy"/>
    <property type="evidence" value="ECO:0007669"/>
    <property type="project" value="TreeGrafter"/>
</dbReference>
<keyword evidence="5" id="KW-1185">Reference proteome</keyword>
<dbReference type="SMART" id="SM00554">
    <property type="entry name" value="FAS1"/>
    <property type="match status" value="2"/>
</dbReference>
<dbReference type="GO" id="GO:0000329">
    <property type="term" value="C:fungal-type vacuole membrane"/>
    <property type="evidence" value="ECO:0007669"/>
    <property type="project" value="TreeGrafter"/>
</dbReference>
<dbReference type="InterPro" id="IPR036378">
    <property type="entry name" value="FAS1_dom_sf"/>
</dbReference>
<protein>
    <submittedName>
        <fullName evidence="4">Fasciclin-domain-containing protein</fullName>
    </submittedName>
</protein>
<gene>
    <name evidence="4" type="ORF">SCHPADRAFT_886671</name>
</gene>
<dbReference type="PANTHER" id="PTHR10900">
    <property type="entry name" value="PERIOSTIN-RELATED"/>
    <property type="match status" value="1"/>
</dbReference>
<proteinExistence type="predicted"/>
<feature type="domain" description="FAS1" evidence="3">
    <location>
        <begin position="21"/>
        <end position="173"/>
    </location>
</feature>
<evidence type="ECO:0000256" key="1">
    <source>
        <dbReference type="SAM" id="MobiDB-lite"/>
    </source>
</evidence>
<feature type="chain" id="PRO_5005201951" evidence="2">
    <location>
        <begin position="20"/>
        <end position="394"/>
    </location>
</feature>
<dbReference type="OrthoDB" id="286301at2759"/>
<feature type="region of interest" description="Disordered" evidence="1">
    <location>
        <begin position="334"/>
        <end position="363"/>
    </location>
</feature>
<keyword evidence="2" id="KW-0732">Signal</keyword>
<dbReference type="GO" id="GO:0005615">
    <property type="term" value="C:extracellular space"/>
    <property type="evidence" value="ECO:0007669"/>
    <property type="project" value="TreeGrafter"/>
</dbReference>
<dbReference type="InterPro" id="IPR050904">
    <property type="entry name" value="Adhesion/Biosynth-related"/>
</dbReference>
<dbReference type="AlphaFoldDB" id="A0A0H2S0I1"/>
<dbReference type="InParanoid" id="A0A0H2S0I1"/>
<reference evidence="4 5" key="1">
    <citation type="submission" date="2015-04" db="EMBL/GenBank/DDBJ databases">
        <title>Complete genome sequence of Schizopora paradoxa KUC8140, a cosmopolitan wood degrader in East Asia.</title>
        <authorList>
            <consortium name="DOE Joint Genome Institute"/>
            <person name="Min B."/>
            <person name="Park H."/>
            <person name="Jang Y."/>
            <person name="Kim J.-J."/>
            <person name="Kim K.H."/>
            <person name="Pangilinan J."/>
            <person name="Lipzen A."/>
            <person name="Riley R."/>
            <person name="Grigoriev I.V."/>
            <person name="Spatafora J.W."/>
            <person name="Choi I.-G."/>
        </authorList>
    </citation>
    <scope>NUCLEOTIDE SEQUENCE [LARGE SCALE GENOMIC DNA]</scope>
    <source>
        <strain evidence="4 5">KUC8140</strain>
    </source>
</reference>
<evidence type="ECO:0000313" key="4">
    <source>
        <dbReference type="EMBL" id="KLO17860.1"/>
    </source>
</evidence>
<evidence type="ECO:0000259" key="3">
    <source>
        <dbReference type="PROSITE" id="PS50213"/>
    </source>
</evidence>
<evidence type="ECO:0000313" key="5">
    <source>
        <dbReference type="Proteomes" id="UP000053477"/>
    </source>
</evidence>